<reference evidence="3 4" key="1">
    <citation type="submission" date="2016-10" db="EMBL/GenBank/DDBJ databases">
        <authorList>
            <person name="de Groot N.N."/>
        </authorList>
    </citation>
    <scope>NUCLEOTIDE SEQUENCE [LARGE SCALE GENOMIC DNA]</scope>
    <source>
        <strain evidence="3 4">DSM 1736</strain>
    </source>
</reference>
<dbReference type="SUPFAM" id="SSF103039">
    <property type="entry name" value="CheC-like"/>
    <property type="match status" value="1"/>
</dbReference>
<dbReference type="RefSeq" id="WP_092069483.1">
    <property type="nucleotide sequence ID" value="NZ_FNHB01000001.1"/>
</dbReference>
<keyword evidence="1" id="KW-0145">Chemotaxis</keyword>
<protein>
    <submittedName>
        <fullName evidence="3">Chemotaxis phosphatase CheX</fullName>
    </submittedName>
</protein>
<evidence type="ECO:0000256" key="1">
    <source>
        <dbReference type="ARBA" id="ARBA00022500"/>
    </source>
</evidence>
<proteinExistence type="predicted"/>
<dbReference type="Proteomes" id="UP000214880">
    <property type="component" value="Unassembled WGS sequence"/>
</dbReference>
<sequence>MISQFLAQYILNQGLLAPEQIREALESRRAVRPKLGVLAIDQGFLTAVQVEEIHRLQHTVDKRFGEIALDKGYLSVEQLAALLAAQENEQLNFGQILVERGFMSFKQLEQALAGYKRGNTLQQHADMPLLQEHIRSCLTIYSHEDAELYTAYVALFLRSIVRFLDVVPLVVEPARRQSGEQWFVSQDLTGDFALQSSFTAEDHVLLELARRYSGESIDELDALALDSAGEFLNVANGLFCINLANRGLNIELQPPAAAKGAALAENAQPALVIETGFGRIMLLLAGK</sequence>
<name>A0A1G9NYZ8_9FIRM</name>
<dbReference type="EMBL" id="FNHB01000001">
    <property type="protein sequence ID" value="SDL91620.1"/>
    <property type="molecule type" value="Genomic_DNA"/>
</dbReference>
<dbReference type="STRING" id="146817.SAMN04488502_1011169"/>
<organism evidence="3 4">
    <name type="scientific">Dendrosporobacter quercicolus</name>
    <dbReference type="NCBI Taxonomy" id="146817"/>
    <lineage>
        <taxon>Bacteria</taxon>
        <taxon>Bacillati</taxon>
        <taxon>Bacillota</taxon>
        <taxon>Negativicutes</taxon>
        <taxon>Selenomonadales</taxon>
        <taxon>Sporomusaceae</taxon>
        <taxon>Dendrosporobacter</taxon>
    </lineage>
</organism>
<evidence type="ECO:0000313" key="3">
    <source>
        <dbReference type="EMBL" id="SDL91620.1"/>
    </source>
</evidence>
<dbReference type="GO" id="GO:0006935">
    <property type="term" value="P:chemotaxis"/>
    <property type="evidence" value="ECO:0007669"/>
    <property type="project" value="UniProtKB-KW"/>
</dbReference>
<dbReference type="InterPro" id="IPR028976">
    <property type="entry name" value="CheC-like_sf"/>
</dbReference>
<dbReference type="OrthoDB" id="5614404at2"/>
<feature type="domain" description="Chemotaxis phosphatase CheX-like" evidence="2">
    <location>
        <begin position="187"/>
        <end position="264"/>
    </location>
</feature>
<dbReference type="Pfam" id="PF13690">
    <property type="entry name" value="CheX"/>
    <property type="match status" value="1"/>
</dbReference>
<dbReference type="AlphaFoldDB" id="A0A1G9NYZ8"/>
<keyword evidence="4" id="KW-1185">Reference proteome</keyword>
<dbReference type="InterPro" id="IPR037257">
    <property type="entry name" value="T2SS_E_N_sf"/>
</dbReference>
<evidence type="ECO:0000259" key="2">
    <source>
        <dbReference type="Pfam" id="PF13690"/>
    </source>
</evidence>
<accession>A0A1G9NYZ8</accession>
<dbReference type="InterPro" id="IPR028051">
    <property type="entry name" value="CheX-like_dom"/>
</dbReference>
<evidence type="ECO:0000313" key="4">
    <source>
        <dbReference type="Proteomes" id="UP000214880"/>
    </source>
</evidence>
<dbReference type="Gene3D" id="3.40.1550.10">
    <property type="entry name" value="CheC-like"/>
    <property type="match status" value="1"/>
</dbReference>
<gene>
    <name evidence="3" type="ORF">SAMN04488502_1011169</name>
</gene>
<dbReference type="SUPFAM" id="SSF160246">
    <property type="entry name" value="EspE N-terminal domain-like"/>
    <property type="match status" value="1"/>
</dbReference>